<proteinExistence type="predicted"/>
<dbReference type="EMBL" id="JAPMOU010000035">
    <property type="protein sequence ID" value="MDE1464489.1"/>
    <property type="molecule type" value="Genomic_DNA"/>
</dbReference>
<protein>
    <submittedName>
        <fullName evidence="2">Uncharacterized protein</fullName>
    </submittedName>
</protein>
<accession>A0ABT5UHJ3</accession>
<feature type="transmembrane region" description="Helical" evidence="1">
    <location>
        <begin position="58"/>
        <end position="80"/>
    </location>
</feature>
<dbReference type="Proteomes" id="UP001528823">
    <property type="component" value="Unassembled WGS sequence"/>
</dbReference>
<keyword evidence="1" id="KW-0812">Transmembrane</keyword>
<evidence type="ECO:0000313" key="3">
    <source>
        <dbReference type="Proteomes" id="UP001528823"/>
    </source>
</evidence>
<keyword evidence="1" id="KW-0472">Membrane</keyword>
<evidence type="ECO:0000313" key="2">
    <source>
        <dbReference type="EMBL" id="MDE1464489.1"/>
    </source>
</evidence>
<gene>
    <name evidence="2" type="ORF">ORQ98_21230</name>
</gene>
<dbReference type="RefSeq" id="WP_274690814.1">
    <property type="nucleotide sequence ID" value="NZ_JAPMOU010000035.1"/>
</dbReference>
<name>A0ABT5UHJ3_9GAMM</name>
<feature type="transmembrane region" description="Helical" evidence="1">
    <location>
        <begin position="92"/>
        <end position="115"/>
    </location>
</feature>
<sequence length="345" mass="40053">MINRSEMSGGTTFKDRLNQLIILSPLPVNTNNKAIDTSGFIKKKDSSNIDIGGASFRYALEIFGMAISITWAFAVVAILIMYMTNTSSNINYLLYFAIFLFTISLPLFFIIPIVWNAHRKLIKSPYLRFNRQRREVALPFGEGNTRFTIIPWEHIYAWVGTSRTLTDEMTHVQSSLTITMASRSDPQGFTGRYEIMCGDELNCIMQWECIRRFMEDGPEACPDPCNLDTLEEYIDSRKRWKEKKVLEGWDYWKQRISDWMHWSYFAHWFSDWQQTKLQDVMPAEIKQWSQPIPEDQWAKPSAELVEANATVAAYYHQGGKFGDQSMPTFGLKNPRRVVARDVITK</sequence>
<comment type="caution">
    <text evidence="2">The sequence shown here is derived from an EMBL/GenBank/DDBJ whole genome shotgun (WGS) entry which is preliminary data.</text>
</comment>
<keyword evidence="3" id="KW-1185">Reference proteome</keyword>
<reference evidence="2 3" key="1">
    <citation type="submission" date="2022-11" db="EMBL/GenBank/DDBJ databases">
        <title>Spartinivicinus poritis sp. nov., isolated from scleractinian coral Porites lutea.</title>
        <authorList>
            <person name="Zhang G."/>
            <person name="Cai L."/>
            <person name="Wei Q."/>
        </authorList>
    </citation>
    <scope>NUCLEOTIDE SEQUENCE [LARGE SCALE GENOMIC DNA]</scope>
    <source>
        <strain evidence="2 3">A2-2</strain>
    </source>
</reference>
<keyword evidence="1" id="KW-1133">Transmembrane helix</keyword>
<organism evidence="2 3">
    <name type="scientific">Spartinivicinus poritis</name>
    <dbReference type="NCBI Taxonomy" id="2994640"/>
    <lineage>
        <taxon>Bacteria</taxon>
        <taxon>Pseudomonadati</taxon>
        <taxon>Pseudomonadota</taxon>
        <taxon>Gammaproteobacteria</taxon>
        <taxon>Oceanospirillales</taxon>
        <taxon>Zooshikellaceae</taxon>
        <taxon>Spartinivicinus</taxon>
    </lineage>
</organism>
<evidence type="ECO:0000256" key="1">
    <source>
        <dbReference type="SAM" id="Phobius"/>
    </source>
</evidence>